<dbReference type="EMBL" id="OW240920">
    <property type="protein sequence ID" value="CAH2315284.1"/>
    <property type="molecule type" value="Genomic_DNA"/>
</dbReference>
<evidence type="ECO:0000256" key="1">
    <source>
        <dbReference type="SAM" id="MobiDB-lite"/>
    </source>
</evidence>
<dbReference type="AlphaFoldDB" id="A0AAD1SZ64"/>
<name>A0AAD1SZ64_PELCU</name>
<feature type="region of interest" description="Disordered" evidence="1">
    <location>
        <begin position="28"/>
        <end position="50"/>
    </location>
</feature>
<sequence>MLTVSSLLGPGVFPPLPSAFSLVRRTSHPGVSQGVGGCARGKGVRGGEVDTSGVVPGSGVCQIKRIGSSENQHNQGLKRKKEMIASLVEKKCQRMIMSLAGSSRGPFALSALWALSIVHRCSGISGS</sequence>
<proteinExistence type="predicted"/>
<accession>A0AAD1SZ64</accession>
<dbReference type="Proteomes" id="UP001295444">
    <property type="component" value="Chromosome 09"/>
</dbReference>
<evidence type="ECO:0000313" key="3">
    <source>
        <dbReference type="Proteomes" id="UP001295444"/>
    </source>
</evidence>
<protein>
    <submittedName>
        <fullName evidence="2">Uncharacterized protein</fullName>
    </submittedName>
</protein>
<organism evidence="2 3">
    <name type="scientific">Pelobates cultripes</name>
    <name type="common">Western spadefoot toad</name>
    <dbReference type="NCBI Taxonomy" id="61616"/>
    <lineage>
        <taxon>Eukaryota</taxon>
        <taxon>Metazoa</taxon>
        <taxon>Chordata</taxon>
        <taxon>Craniata</taxon>
        <taxon>Vertebrata</taxon>
        <taxon>Euteleostomi</taxon>
        <taxon>Amphibia</taxon>
        <taxon>Batrachia</taxon>
        <taxon>Anura</taxon>
        <taxon>Pelobatoidea</taxon>
        <taxon>Pelobatidae</taxon>
        <taxon>Pelobates</taxon>
    </lineage>
</organism>
<reference evidence="2" key="1">
    <citation type="submission" date="2022-03" db="EMBL/GenBank/DDBJ databases">
        <authorList>
            <person name="Alioto T."/>
            <person name="Alioto T."/>
            <person name="Gomez Garrido J."/>
        </authorList>
    </citation>
    <scope>NUCLEOTIDE SEQUENCE</scope>
</reference>
<evidence type="ECO:0000313" key="2">
    <source>
        <dbReference type="EMBL" id="CAH2315284.1"/>
    </source>
</evidence>
<feature type="compositionally biased region" description="Gly residues" evidence="1">
    <location>
        <begin position="33"/>
        <end position="46"/>
    </location>
</feature>
<keyword evidence="3" id="KW-1185">Reference proteome</keyword>
<gene>
    <name evidence="2" type="ORF">PECUL_23A058082</name>
</gene>